<evidence type="ECO:0000313" key="2">
    <source>
        <dbReference type="EMBL" id="VBB07385.1"/>
    </source>
</evidence>
<proteinExistence type="predicted"/>
<organism evidence="2 3">
    <name type="scientific">Lucifera butyrica</name>
    <dbReference type="NCBI Taxonomy" id="1351585"/>
    <lineage>
        <taxon>Bacteria</taxon>
        <taxon>Bacillati</taxon>
        <taxon>Bacillota</taxon>
        <taxon>Negativicutes</taxon>
        <taxon>Veillonellales</taxon>
        <taxon>Veillonellaceae</taxon>
        <taxon>Lucifera</taxon>
    </lineage>
</organism>
<dbReference type="RefSeq" id="WP_122628325.1">
    <property type="nucleotide sequence ID" value="NZ_UPPP01000073.1"/>
</dbReference>
<dbReference type="EMBL" id="UPPP01000073">
    <property type="protein sequence ID" value="VBB07385.1"/>
    <property type="molecule type" value="Genomic_DNA"/>
</dbReference>
<dbReference type="InterPro" id="IPR027795">
    <property type="entry name" value="CASTOR_ACT_dom"/>
</dbReference>
<protein>
    <recommendedName>
        <fullName evidence="1">CASTOR ACT domain-containing protein</fullName>
    </recommendedName>
</protein>
<dbReference type="OrthoDB" id="9799110at2"/>
<dbReference type="Proteomes" id="UP000277811">
    <property type="component" value="Unassembled WGS sequence"/>
</dbReference>
<reference evidence="2 3" key="1">
    <citation type="submission" date="2018-06" db="EMBL/GenBank/DDBJ databases">
        <authorList>
            <person name="Strepis N."/>
        </authorList>
    </citation>
    <scope>NUCLEOTIDE SEQUENCE [LARGE SCALE GENOMIC DNA]</scope>
    <source>
        <strain evidence="2">LUCI</strain>
    </source>
</reference>
<sequence>MQFQAQKLKERLRPITPAAWQEKMSKNGKTKQDETLMIMARPGSETENDNDVIDRLPIHVSCIPSITRMSISFDPGQGAGEISRLLKELADSSISMDLVNVHPQQVVFTVDNPLAAKTQSRIRKWGYRFESIPDCAQVVISGGQSDETPYVLSGIAEALAGSNIDVLQIAGSCTGFSVLIRETDMEQTVKVLQEKLFSGIR</sequence>
<keyword evidence="3" id="KW-1185">Reference proteome</keyword>
<dbReference type="Gene3D" id="3.30.2130.10">
    <property type="entry name" value="VC0802-like"/>
    <property type="match status" value="1"/>
</dbReference>
<dbReference type="InterPro" id="IPR045865">
    <property type="entry name" value="ACT-like_dom_sf"/>
</dbReference>
<evidence type="ECO:0000259" key="1">
    <source>
        <dbReference type="Pfam" id="PF13840"/>
    </source>
</evidence>
<dbReference type="AlphaFoldDB" id="A0A498R8S0"/>
<dbReference type="Pfam" id="PF13840">
    <property type="entry name" value="ACT_7"/>
    <property type="match status" value="1"/>
</dbReference>
<feature type="domain" description="CASTOR ACT" evidence="1">
    <location>
        <begin position="131"/>
        <end position="194"/>
    </location>
</feature>
<evidence type="ECO:0000313" key="3">
    <source>
        <dbReference type="Proteomes" id="UP000277811"/>
    </source>
</evidence>
<accession>A0A498R8S0</accession>
<dbReference type="SUPFAM" id="SSF55021">
    <property type="entry name" value="ACT-like"/>
    <property type="match status" value="1"/>
</dbReference>
<gene>
    <name evidence="2" type="ORF">LUCI_2629</name>
</gene>
<name>A0A498R8S0_9FIRM</name>